<dbReference type="PANTHER" id="PTHR33332">
    <property type="entry name" value="REVERSE TRANSCRIPTASE DOMAIN-CONTAINING PROTEIN"/>
    <property type="match status" value="1"/>
</dbReference>
<proteinExistence type="predicted"/>
<dbReference type="CDD" id="cd01650">
    <property type="entry name" value="RT_nLTR_like"/>
    <property type="match status" value="1"/>
</dbReference>
<dbReference type="Pfam" id="PF03372">
    <property type="entry name" value="Exo_endo_phos"/>
    <property type="match status" value="1"/>
</dbReference>
<dbReference type="Gene3D" id="3.60.10.10">
    <property type="entry name" value="Endonuclease/exonuclease/phosphatase"/>
    <property type="match status" value="1"/>
</dbReference>
<dbReference type="InterPro" id="IPR005135">
    <property type="entry name" value="Endo/exonuclease/phosphatase"/>
</dbReference>
<dbReference type="AlphaFoldDB" id="A0A669CGI5"/>
<dbReference type="GO" id="GO:0003824">
    <property type="term" value="F:catalytic activity"/>
    <property type="evidence" value="ECO:0007669"/>
    <property type="project" value="InterPro"/>
</dbReference>
<dbReference type="InterPro" id="IPR043502">
    <property type="entry name" value="DNA/RNA_pol_sf"/>
</dbReference>
<dbReference type="PROSITE" id="PS50878">
    <property type="entry name" value="RT_POL"/>
    <property type="match status" value="1"/>
</dbReference>
<feature type="domain" description="Reverse transcriptase" evidence="2">
    <location>
        <begin position="643"/>
        <end position="917"/>
    </location>
</feature>
<dbReference type="Ensembl" id="ENSONIT00000045582.1">
    <property type="protein sequence ID" value="ENSONIP00000046978.1"/>
    <property type="gene ID" value="ENSONIG00000032642.1"/>
</dbReference>
<dbReference type="Pfam" id="PF00078">
    <property type="entry name" value="RVT_1"/>
    <property type="match status" value="1"/>
</dbReference>
<organism evidence="3 4">
    <name type="scientific">Oreochromis niloticus</name>
    <name type="common">Nile tilapia</name>
    <name type="synonym">Tilapia nilotica</name>
    <dbReference type="NCBI Taxonomy" id="8128"/>
    <lineage>
        <taxon>Eukaryota</taxon>
        <taxon>Metazoa</taxon>
        <taxon>Chordata</taxon>
        <taxon>Craniata</taxon>
        <taxon>Vertebrata</taxon>
        <taxon>Euteleostomi</taxon>
        <taxon>Actinopterygii</taxon>
        <taxon>Neopterygii</taxon>
        <taxon>Teleostei</taxon>
        <taxon>Neoteleostei</taxon>
        <taxon>Acanthomorphata</taxon>
        <taxon>Ovalentaria</taxon>
        <taxon>Cichlomorphae</taxon>
        <taxon>Cichliformes</taxon>
        <taxon>Cichlidae</taxon>
        <taxon>African cichlids</taxon>
        <taxon>Pseudocrenilabrinae</taxon>
        <taxon>Oreochromini</taxon>
        <taxon>Oreochromis</taxon>
    </lineage>
</organism>
<name>A0A669CGI5_ORENI</name>
<evidence type="ECO:0000313" key="3">
    <source>
        <dbReference type="Ensembl" id="ENSONIP00000046978.1"/>
    </source>
</evidence>
<feature type="signal peptide" evidence="1">
    <location>
        <begin position="1"/>
        <end position="34"/>
    </location>
</feature>
<keyword evidence="1" id="KW-0732">Signal</keyword>
<dbReference type="Proteomes" id="UP000005207">
    <property type="component" value="Linkage group LG10"/>
</dbReference>
<feature type="chain" id="PRO_5025585404" description="Reverse transcriptase domain-containing protein" evidence="1">
    <location>
        <begin position="35"/>
        <end position="1115"/>
    </location>
</feature>
<evidence type="ECO:0000256" key="1">
    <source>
        <dbReference type="SAM" id="SignalP"/>
    </source>
</evidence>
<dbReference type="InterPro" id="IPR000477">
    <property type="entry name" value="RT_dom"/>
</dbReference>
<protein>
    <recommendedName>
        <fullName evidence="2">Reverse transcriptase domain-containing protein</fullName>
    </recommendedName>
</protein>
<sequence>MAPLCTASRLWTPLFEYCLLLALLILLCSPDTTALITYDRQTLLNLRPFYHQKLDSHRNLGYFSHTRTDSSACTYYLPFFPSHKKRHRKRDRRSGVRVRIKAHLKALGVVNCRSISEASWLSQYTLRQCRFRWIHYAGQLAPMVQPAEFPLGWSLKRDTGRGVDYTNLRQLGRASRSDTINVLRMALLNTRSLANKSFIVNDFFLASRLDVLFLTETWIRPGESSPFSELLPLDCAFFNTPRTVGRGGGVASVFRTKLRVRLLPSASYSSFEVQLLELLGSSLILCVVVYRPPKCIKDFISEFADLLGSILMLNDRVLICGDFNIHLCCEADHLAKDFLSLIDSFNITQWVKQSTHTKGHMLDLVLSYGLDISITDIKDAGISDHFPVMFNVQSCNLDLIFEGPQCLTRLINSESVALFSEAFTNTVCYDDFSNASLSVDGLVNCITSTCSSILDTVAPVKTKRRKISRQPWLNESTIALRRDCRRAERKWKKDQLQVSLDILYMSRSKYQKAAKMAKTSFLSNIIATNSHNPRVLFKIFNSVVNPCPDVLMDASPALCEKFLNYFVDKISLLRASHPLIVNHAPISVCSAAFHQFELASLTTLKELINTQKNSNSLLDTIPSRIIKEAFDTIGPCILLLMNLSLSSGCVPTAFKHAVVQPVIKKASLDHNTLANYRPISKLPFLSKILEKIVLQQLQTYLERNGLYEKFQSGFRQRHSTETALLRVFNDLLLITDMGCPAILVLLDLTSAFDAVDHDILLTRLEQVVGLKGTVLTWFKSYFFNRSFSVMIGKYFSTPALLRCGVPQGSVLGPVLFSLYLLPLSSIFAKHNVSFHCYADDIQIYLHLTGLASSPLHVLLDCLRDVKEWLSQNFLTLNEKKTEIIVFDRDTSSGRLNDILGPAASHLTDAVRNLGVIMDSSFKLDKQVSSVVKSSFHQLRLISKAKSYIPYKDLEKLIHAFITTRLDYCNSLYMGLQLSLLQRLQLVQNAAARLLTGSRKYDSITPVLANLHWLPIKFRIDFKVLLFTYKILNNMAPDYLADLLRPYSPIRALRSSDQLLLVQPRSRLKTRGDRAFAVAAPRLWNTLPFHIRASDSIQSFKSRLKTYMFDIAFKVN</sequence>
<dbReference type="InterPro" id="IPR036691">
    <property type="entry name" value="Endo/exonu/phosph_ase_sf"/>
</dbReference>
<dbReference type="GeneTree" id="ENSGT01150000286909"/>
<reference evidence="4" key="1">
    <citation type="submission" date="2012-01" db="EMBL/GenBank/DDBJ databases">
        <title>The Genome Sequence of Oreochromis niloticus (Nile Tilapia).</title>
        <authorList>
            <consortium name="Broad Institute Genome Assembly Team"/>
            <consortium name="Broad Institute Sequencing Platform"/>
            <person name="Di Palma F."/>
            <person name="Johnson J."/>
            <person name="Lander E.S."/>
            <person name="Lindblad-Toh K."/>
        </authorList>
    </citation>
    <scope>NUCLEOTIDE SEQUENCE [LARGE SCALE GENOMIC DNA]</scope>
</reference>
<reference evidence="3" key="2">
    <citation type="submission" date="2025-08" db="UniProtKB">
        <authorList>
            <consortium name="Ensembl"/>
        </authorList>
    </citation>
    <scope>IDENTIFICATION</scope>
</reference>
<dbReference type="InParanoid" id="A0A669CGI5"/>
<evidence type="ECO:0000313" key="4">
    <source>
        <dbReference type="Proteomes" id="UP000005207"/>
    </source>
</evidence>
<dbReference type="SUPFAM" id="SSF56219">
    <property type="entry name" value="DNase I-like"/>
    <property type="match status" value="1"/>
</dbReference>
<keyword evidence="4" id="KW-1185">Reference proteome</keyword>
<evidence type="ECO:0000259" key="2">
    <source>
        <dbReference type="PROSITE" id="PS50878"/>
    </source>
</evidence>
<reference evidence="3" key="3">
    <citation type="submission" date="2025-09" db="UniProtKB">
        <authorList>
            <consortium name="Ensembl"/>
        </authorList>
    </citation>
    <scope>IDENTIFICATION</scope>
</reference>
<dbReference type="SUPFAM" id="SSF56672">
    <property type="entry name" value="DNA/RNA polymerases"/>
    <property type="match status" value="1"/>
</dbReference>
<accession>A0A669CGI5</accession>